<organism evidence="4">
    <name type="scientific">Perkinsus marinus (strain ATCC 50983 / TXsc)</name>
    <dbReference type="NCBI Taxonomy" id="423536"/>
    <lineage>
        <taxon>Eukaryota</taxon>
        <taxon>Sar</taxon>
        <taxon>Alveolata</taxon>
        <taxon>Perkinsozoa</taxon>
        <taxon>Perkinsea</taxon>
        <taxon>Perkinsida</taxon>
        <taxon>Perkinsidae</taxon>
        <taxon>Perkinsus</taxon>
    </lineage>
</organism>
<dbReference type="Proteomes" id="UP000007800">
    <property type="component" value="Unassembled WGS sequence"/>
</dbReference>
<gene>
    <name evidence="3" type="ORF">Pmar_PMAR005206</name>
</gene>
<reference evidence="3 4" key="1">
    <citation type="submission" date="2008-07" db="EMBL/GenBank/DDBJ databases">
        <authorList>
            <person name="El-Sayed N."/>
            <person name="Caler E."/>
            <person name="Inman J."/>
            <person name="Amedeo P."/>
            <person name="Hass B."/>
            <person name="Wortman J."/>
        </authorList>
    </citation>
    <scope>NUCLEOTIDE SEQUENCE [LARGE SCALE GENOMIC DNA]</scope>
    <source>
        <strain evidence="4">ATCC 50983 / TXsc</strain>
    </source>
</reference>
<dbReference type="EC" id="3.5.1.23" evidence="1"/>
<dbReference type="EMBL" id="GG671811">
    <property type="protein sequence ID" value="EER18300.1"/>
    <property type="molecule type" value="Genomic_DNA"/>
</dbReference>
<dbReference type="PANTHER" id="PTHR28583">
    <property type="entry name" value="ACID AMIDASE"/>
    <property type="match status" value="1"/>
</dbReference>
<feature type="region of interest" description="Disordered" evidence="2">
    <location>
        <begin position="1"/>
        <end position="28"/>
    </location>
</feature>
<proteinExistence type="predicted"/>
<dbReference type="GeneID" id="9049030"/>
<name>C5KAX4_PERM5</name>
<evidence type="ECO:0000256" key="2">
    <source>
        <dbReference type="SAM" id="MobiDB-lite"/>
    </source>
</evidence>
<dbReference type="GO" id="GO:0017040">
    <property type="term" value="F:N-acylsphingosine amidohydrolase activity"/>
    <property type="evidence" value="ECO:0007669"/>
    <property type="project" value="UniProtKB-EC"/>
</dbReference>
<dbReference type="OrthoDB" id="5273684at2759"/>
<sequence>MSAISAAEGDGQLPPEPPTVTIDMSEPPEEHFKPAVRAVLKEYAYEDTFEPLFREFNATVFGKEKLQDEDYDTLADAADKFFPTQARELRGISEEFGTQGHYVSYPYLSAWLYAIEMEHIEYPDSSSTTAEDNNECTALLVADCEGNVVQGRNMDRPPAYTPYARPVTLNFDVVNNSNGVPDFKASGFYWLAASFVTVDIPGHLSMQANYRYYPTYRETPTKQDIFEYIEEGRASALQTFNEMIFEQGIIDFEPAVEYLSKCPMAVPAYLSMAGTGDEFKAVVLTRDEDGLAIDQNGEVHEPAYLNNQTGDYSEADNWYLVQTNYDRWEADPISDPRRTVAENCVKEHGKTNDIKSTWDVVMDCSFLSGVSTNHTIYTSIMDPTYGDFSTYIRYDADDAWNKNHQ</sequence>
<dbReference type="OMA" id="DYDTIAY"/>
<keyword evidence="4" id="KW-1185">Reference proteome</keyword>
<dbReference type="InParanoid" id="C5KAX4"/>
<evidence type="ECO:0000313" key="3">
    <source>
        <dbReference type="EMBL" id="EER18300.1"/>
    </source>
</evidence>
<evidence type="ECO:0000256" key="1">
    <source>
        <dbReference type="ARBA" id="ARBA00011891"/>
    </source>
</evidence>
<accession>C5KAX4</accession>
<protein>
    <recommendedName>
        <fullName evidence="1">ceramidase</fullName>
        <ecNumber evidence="1">3.5.1.23</ecNumber>
    </recommendedName>
</protein>
<dbReference type="RefSeq" id="XP_002786504.1">
    <property type="nucleotide sequence ID" value="XM_002786458.1"/>
</dbReference>
<evidence type="ECO:0000313" key="4">
    <source>
        <dbReference type="Proteomes" id="UP000007800"/>
    </source>
</evidence>
<dbReference type="PANTHER" id="PTHR28583:SF1">
    <property type="entry name" value="ACID CERAMIDASE"/>
    <property type="match status" value="1"/>
</dbReference>
<dbReference type="AlphaFoldDB" id="C5KAX4"/>